<protein>
    <submittedName>
        <fullName evidence="1">Transcription-repair coupling factor</fullName>
    </submittedName>
</protein>
<dbReference type="EMBL" id="ABFC01000635">
    <property type="protein sequence ID" value="EFA28599.1"/>
    <property type="molecule type" value="Genomic_DNA"/>
</dbReference>
<dbReference type="AlphaFoldDB" id="A0A7G2K0T2"/>
<comment type="caution">
    <text evidence="1">The sequence shown here is derived from an EMBL/GenBank/DDBJ whole genome shotgun (WGS) entry which is preliminary data.</text>
</comment>
<evidence type="ECO:0000313" key="1">
    <source>
        <dbReference type="EMBL" id="EFA28599.1"/>
    </source>
</evidence>
<proteinExistence type="predicted"/>
<organism evidence="1">
    <name type="scientific">Haemophilus influenzae HK1212</name>
    <dbReference type="NCBI Taxonomy" id="456482"/>
    <lineage>
        <taxon>Bacteria</taxon>
        <taxon>Pseudomonadati</taxon>
        <taxon>Pseudomonadota</taxon>
        <taxon>Gammaproteobacteria</taxon>
        <taxon>Pasteurellales</taxon>
        <taxon>Pasteurellaceae</taxon>
        <taxon>Haemophilus</taxon>
    </lineage>
</organism>
<dbReference type="Gene3D" id="3.40.50.11180">
    <property type="match status" value="1"/>
</dbReference>
<name>A0A7G2K0T2_HAEIF</name>
<sequence>MISGIEYWQPLFFSEMATLFDYLPEQTLFVDMENNQMQGERFYQDAKQRYEQRKVDPIRPLLSPEKLWLNVDEVNRRLKSYPRITFKEEKVRSSVRQKNLPVVALPELTIQSQQKEPLGQ</sequence>
<dbReference type="SUPFAM" id="SSF52540">
    <property type="entry name" value="P-loop containing nucleoside triphosphate hydrolases"/>
    <property type="match status" value="1"/>
</dbReference>
<reference evidence="1" key="1">
    <citation type="journal article" date="2010" name="Genomics">
        <title>Tracing phylogenomic events leading to diversity of Haemophilus influenzae and the emergence of Brazilian Purpuric Fever (BPF)-associated clones.</title>
        <authorList>
            <person name="Papazisi L."/>
            <person name="Ratnayake S."/>
            <person name="Remortel B.G."/>
            <person name="Bock G.R."/>
            <person name="Liang W."/>
            <person name="Saeed A.I."/>
            <person name="Liu J."/>
            <person name="Fleischmann R.D."/>
            <person name="Kilian M."/>
            <person name="Peterson S.N."/>
        </authorList>
    </citation>
    <scope>NUCLEOTIDE SEQUENCE [LARGE SCALE GENOMIC DNA]</scope>
    <source>
        <strain evidence="1">HK1212</strain>
    </source>
</reference>
<gene>
    <name evidence="1" type="primary">mfd</name>
    <name evidence="1" type="ORF">HAINFHK1212_1255</name>
</gene>
<dbReference type="InterPro" id="IPR027417">
    <property type="entry name" value="P-loop_NTPase"/>
</dbReference>
<accession>A0A7G2K0T2</accession>
<feature type="non-terminal residue" evidence="1">
    <location>
        <position position="120"/>
    </location>
</feature>